<dbReference type="EMBL" id="VSRR010075219">
    <property type="protein sequence ID" value="MPC87670.1"/>
    <property type="molecule type" value="Genomic_DNA"/>
</dbReference>
<dbReference type="AlphaFoldDB" id="A0A5B7ISM3"/>
<evidence type="ECO:0000313" key="2">
    <source>
        <dbReference type="EMBL" id="MPC87670.1"/>
    </source>
</evidence>
<sequence>MITSRGSSSGVSLRTFPTDPCPLLSRSPMAPKQWPR</sequence>
<dbReference type="Proteomes" id="UP000324222">
    <property type="component" value="Unassembled WGS sequence"/>
</dbReference>
<gene>
    <name evidence="2" type="ORF">E2C01_082543</name>
</gene>
<comment type="caution">
    <text evidence="2">The sequence shown here is derived from an EMBL/GenBank/DDBJ whole genome shotgun (WGS) entry which is preliminary data.</text>
</comment>
<protein>
    <submittedName>
        <fullName evidence="2">Uncharacterized protein</fullName>
    </submittedName>
</protein>
<keyword evidence="3" id="KW-1185">Reference proteome</keyword>
<feature type="compositionally biased region" description="Polar residues" evidence="1">
    <location>
        <begin position="1"/>
        <end position="12"/>
    </location>
</feature>
<feature type="region of interest" description="Disordered" evidence="1">
    <location>
        <begin position="1"/>
        <end position="36"/>
    </location>
</feature>
<reference evidence="2 3" key="1">
    <citation type="submission" date="2019-05" db="EMBL/GenBank/DDBJ databases">
        <title>Another draft genome of Portunus trituberculatus and its Hox gene families provides insights of decapod evolution.</title>
        <authorList>
            <person name="Jeong J.-H."/>
            <person name="Song I."/>
            <person name="Kim S."/>
            <person name="Choi T."/>
            <person name="Kim D."/>
            <person name="Ryu S."/>
            <person name="Kim W."/>
        </authorList>
    </citation>
    <scope>NUCLEOTIDE SEQUENCE [LARGE SCALE GENOMIC DNA]</scope>
    <source>
        <tissue evidence="2">Muscle</tissue>
    </source>
</reference>
<evidence type="ECO:0000256" key="1">
    <source>
        <dbReference type="SAM" id="MobiDB-lite"/>
    </source>
</evidence>
<evidence type="ECO:0000313" key="3">
    <source>
        <dbReference type="Proteomes" id="UP000324222"/>
    </source>
</evidence>
<name>A0A5B7ISM3_PORTR</name>
<proteinExistence type="predicted"/>
<organism evidence="2 3">
    <name type="scientific">Portunus trituberculatus</name>
    <name type="common">Swimming crab</name>
    <name type="synonym">Neptunus trituberculatus</name>
    <dbReference type="NCBI Taxonomy" id="210409"/>
    <lineage>
        <taxon>Eukaryota</taxon>
        <taxon>Metazoa</taxon>
        <taxon>Ecdysozoa</taxon>
        <taxon>Arthropoda</taxon>
        <taxon>Crustacea</taxon>
        <taxon>Multicrustacea</taxon>
        <taxon>Malacostraca</taxon>
        <taxon>Eumalacostraca</taxon>
        <taxon>Eucarida</taxon>
        <taxon>Decapoda</taxon>
        <taxon>Pleocyemata</taxon>
        <taxon>Brachyura</taxon>
        <taxon>Eubrachyura</taxon>
        <taxon>Portunoidea</taxon>
        <taxon>Portunidae</taxon>
        <taxon>Portuninae</taxon>
        <taxon>Portunus</taxon>
    </lineage>
</organism>
<accession>A0A5B7ISM3</accession>